<dbReference type="PIRSF" id="PIRSF006603">
    <property type="entry name" value="DinF"/>
    <property type="match status" value="1"/>
</dbReference>
<keyword evidence="10" id="KW-0406">Ion transport</keyword>
<organism evidence="14 15">
    <name type="scientific">Neglectibacter timonensis</name>
    <dbReference type="NCBI Taxonomy" id="1776382"/>
    <lineage>
        <taxon>Bacteria</taxon>
        <taxon>Bacillati</taxon>
        <taxon>Bacillota</taxon>
        <taxon>Clostridia</taxon>
        <taxon>Eubacteriales</taxon>
        <taxon>Oscillospiraceae</taxon>
        <taxon>Neglectibacter</taxon>
    </lineage>
</organism>
<dbReference type="InterPro" id="IPR050222">
    <property type="entry name" value="MATE_MdtK"/>
</dbReference>
<evidence type="ECO:0000256" key="7">
    <source>
        <dbReference type="ARBA" id="ARBA00022475"/>
    </source>
</evidence>
<dbReference type="Proteomes" id="UP001524473">
    <property type="component" value="Unassembled WGS sequence"/>
</dbReference>
<evidence type="ECO:0000256" key="10">
    <source>
        <dbReference type="ARBA" id="ARBA00023065"/>
    </source>
</evidence>
<comment type="subcellular location">
    <subcellularLocation>
        <location evidence="2">Cell membrane</location>
        <topology evidence="2">Multi-pass membrane protein</topology>
    </subcellularLocation>
</comment>
<evidence type="ECO:0000256" key="3">
    <source>
        <dbReference type="ARBA" id="ARBA00010199"/>
    </source>
</evidence>
<dbReference type="GeneID" id="90533508"/>
<feature type="transmembrane region" description="Helical" evidence="13">
    <location>
        <begin position="51"/>
        <end position="76"/>
    </location>
</feature>
<gene>
    <name evidence="14" type="ORF">NE695_12550</name>
</gene>
<sequence length="451" mass="48249">MTTDMTKGRPAGILVRFTLPMLLSVAFQQLYNISDSVIAGKFAGEDALAAVGASFPVTMIFMAFALGCNIGCSVVISQLFGAGDLGNMKTAVNTSILSVGGLSLLLTILGSFFGVPILAVLGTPSNIFGDSALYLNVYTWGLPFLFLYNIASGIFTALGDSRTPLYFLIASSLGNIGLDLLFVAVFHMGVAGVAWATFLAQGAASVFALVAVLRRVRRMESKEPGRLFSFSVFRKIAVIAVPSILQQSFISVGNLFIQNLVNGFGSSVIAGYSAAVKLNTFALTSFTALSNSLSSFTAQNIGAGKPERVKRGFRSGLIMALLVALPFTAVYCFLSSGVLTLFMDTASVQAMQAGTDFLRIVTPFYLFIAVKLMADGILRGAGAMKCFMVATFTDLVLRVVLAYLFSAEQGARGIWMSWPAGWVIASVLSCVFYFTGVWIPKRFRISFRQKT</sequence>
<evidence type="ECO:0000256" key="13">
    <source>
        <dbReference type="SAM" id="Phobius"/>
    </source>
</evidence>
<evidence type="ECO:0000256" key="11">
    <source>
        <dbReference type="ARBA" id="ARBA00023136"/>
    </source>
</evidence>
<feature type="transmembrane region" description="Helical" evidence="13">
    <location>
        <begin position="12"/>
        <end position="31"/>
    </location>
</feature>
<evidence type="ECO:0000313" key="14">
    <source>
        <dbReference type="EMBL" id="MCQ4840740.1"/>
    </source>
</evidence>
<dbReference type="EMBL" id="JANFZH010000029">
    <property type="protein sequence ID" value="MCQ4840740.1"/>
    <property type="molecule type" value="Genomic_DNA"/>
</dbReference>
<evidence type="ECO:0000256" key="2">
    <source>
        <dbReference type="ARBA" id="ARBA00004651"/>
    </source>
</evidence>
<feature type="transmembrane region" description="Helical" evidence="13">
    <location>
        <begin position="357"/>
        <end position="374"/>
    </location>
</feature>
<keyword evidence="7" id="KW-1003">Cell membrane</keyword>
<keyword evidence="8 13" id="KW-0812">Transmembrane</keyword>
<evidence type="ECO:0000313" key="15">
    <source>
        <dbReference type="Proteomes" id="UP001524473"/>
    </source>
</evidence>
<feature type="transmembrane region" description="Helical" evidence="13">
    <location>
        <begin position="386"/>
        <end position="406"/>
    </location>
</feature>
<dbReference type="CDD" id="cd13138">
    <property type="entry name" value="MATE_yoeA_like"/>
    <property type="match status" value="1"/>
</dbReference>
<dbReference type="NCBIfam" id="TIGR00797">
    <property type="entry name" value="matE"/>
    <property type="match status" value="1"/>
</dbReference>
<evidence type="ECO:0000256" key="6">
    <source>
        <dbReference type="ARBA" id="ARBA00022449"/>
    </source>
</evidence>
<keyword evidence="6" id="KW-0050">Antiport</keyword>
<comment type="similarity">
    <text evidence="3">Belongs to the multi antimicrobial extrusion (MATE) (TC 2.A.66.1) family.</text>
</comment>
<dbReference type="InterPro" id="IPR048279">
    <property type="entry name" value="MdtK-like"/>
</dbReference>
<protein>
    <recommendedName>
        <fullName evidence="4">Probable multidrug resistance protein NorM</fullName>
    </recommendedName>
    <alternativeName>
        <fullName evidence="12">Multidrug-efflux transporter</fullName>
    </alternativeName>
</protein>
<feature type="transmembrane region" description="Helical" evidence="13">
    <location>
        <begin position="192"/>
        <end position="213"/>
    </location>
</feature>
<dbReference type="RefSeq" id="WP_066866662.1">
    <property type="nucleotide sequence ID" value="NZ_CABKVV010000014.1"/>
</dbReference>
<evidence type="ECO:0000256" key="5">
    <source>
        <dbReference type="ARBA" id="ARBA00022448"/>
    </source>
</evidence>
<evidence type="ECO:0000256" key="4">
    <source>
        <dbReference type="ARBA" id="ARBA00020268"/>
    </source>
</evidence>
<comment type="function">
    <text evidence="1">Multidrug efflux pump.</text>
</comment>
<feature type="transmembrane region" description="Helical" evidence="13">
    <location>
        <begin position="317"/>
        <end position="342"/>
    </location>
</feature>
<feature type="transmembrane region" description="Helical" evidence="13">
    <location>
        <begin position="165"/>
        <end position="186"/>
    </location>
</feature>
<dbReference type="PANTHER" id="PTHR43298">
    <property type="entry name" value="MULTIDRUG RESISTANCE PROTEIN NORM-RELATED"/>
    <property type="match status" value="1"/>
</dbReference>
<reference evidence="14 15" key="1">
    <citation type="submission" date="2022-06" db="EMBL/GenBank/DDBJ databases">
        <title>Isolation of gut microbiota from human fecal samples.</title>
        <authorList>
            <person name="Pamer E.G."/>
            <person name="Barat B."/>
            <person name="Waligurski E."/>
            <person name="Medina S."/>
            <person name="Paddock L."/>
            <person name="Mostad J."/>
        </authorList>
    </citation>
    <scope>NUCLEOTIDE SEQUENCE [LARGE SCALE GENOMIC DNA]</scope>
    <source>
        <strain evidence="14 15">DFI.9.73</strain>
    </source>
</reference>
<evidence type="ECO:0000256" key="12">
    <source>
        <dbReference type="ARBA" id="ARBA00031636"/>
    </source>
</evidence>
<dbReference type="InterPro" id="IPR002528">
    <property type="entry name" value="MATE_fam"/>
</dbReference>
<feature type="transmembrane region" description="Helical" evidence="13">
    <location>
        <begin position="418"/>
        <end position="439"/>
    </location>
</feature>
<evidence type="ECO:0000256" key="1">
    <source>
        <dbReference type="ARBA" id="ARBA00003408"/>
    </source>
</evidence>
<feature type="transmembrane region" description="Helical" evidence="13">
    <location>
        <begin position="140"/>
        <end position="158"/>
    </location>
</feature>
<dbReference type="Pfam" id="PF01554">
    <property type="entry name" value="MatE"/>
    <property type="match status" value="2"/>
</dbReference>
<keyword evidence="5" id="KW-0813">Transport</keyword>
<accession>A0ABT1S1Q7</accession>
<feature type="transmembrane region" description="Helical" evidence="13">
    <location>
        <begin position="96"/>
        <end position="120"/>
    </location>
</feature>
<evidence type="ECO:0000256" key="9">
    <source>
        <dbReference type="ARBA" id="ARBA00022989"/>
    </source>
</evidence>
<keyword evidence="9 13" id="KW-1133">Transmembrane helix</keyword>
<name>A0ABT1S1Q7_9FIRM</name>
<keyword evidence="11 13" id="KW-0472">Membrane</keyword>
<evidence type="ECO:0000256" key="8">
    <source>
        <dbReference type="ARBA" id="ARBA00022692"/>
    </source>
</evidence>
<comment type="caution">
    <text evidence="14">The sequence shown here is derived from an EMBL/GenBank/DDBJ whole genome shotgun (WGS) entry which is preliminary data.</text>
</comment>
<dbReference type="PANTHER" id="PTHR43298:SF2">
    <property type="entry name" value="FMN_FAD EXPORTER YEEO-RELATED"/>
    <property type="match status" value="1"/>
</dbReference>
<proteinExistence type="inferred from homology"/>
<keyword evidence="15" id="KW-1185">Reference proteome</keyword>